<dbReference type="Pfam" id="PF00439">
    <property type="entry name" value="Bromodomain"/>
    <property type="match status" value="1"/>
</dbReference>
<dbReference type="Gene3D" id="1.10.238.10">
    <property type="entry name" value="EF-hand"/>
    <property type="match status" value="1"/>
</dbReference>
<dbReference type="Proteomes" id="UP000565441">
    <property type="component" value="Unassembled WGS sequence"/>
</dbReference>
<evidence type="ECO:0000256" key="4">
    <source>
        <dbReference type="SAM" id="MobiDB-lite"/>
    </source>
</evidence>
<dbReference type="PRINTS" id="PR01217">
    <property type="entry name" value="PRICHEXTENSN"/>
</dbReference>
<dbReference type="PROSITE" id="PS50222">
    <property type="entry name" value="EF_HAND_2"/>
    <property type="match status" value="1"/>
</dbReference>
<feature type="region of interest" description="Disordered" evidence="4">
    <location>
        <begin position="359"/>
        <end position="386"/>
    </location>
</feature>
<dbReference type="PRINTS" id="PR00503">
    <property type="entry name" value="BROMODOMAIN"/>
</dbReference>
<dbReference type="GO" id="GO:0006357">
    <property type="term" value="P:regulation of transcription by RNA polymerase II"/>
    <property type="evidence" value="ECO:0007669"/>
    <property type="project" value="TreeGrafter"/>
</dbReference>
<feature type="compositionally biased region" description="Low complexity" evidence="4">
    <location>
        <begin position="865"/>
        <end position="874"/>
    </location>
</feature>
<evidence type="ECO:0000256" key="3">
    <source>
        <dbReference type="PROSITE-ProRule" id="PRU00035"/>
    </source>
</evidence>
<dbReference type="SUPFAM" id="SSF47473">
    <property type="entry name" value="EF-hand"/>
    <property type="match status" value="1"/>
</dbReference>
<feature type="region of interest" description="Disordered" evidence="4">
    <location>
        <begin position="913"/>
        <end position="932"/>
    </location>
</feature>
<evidence type="ECO:0000256" key="2">
    <source>
        <dbReference type="ARBA" id="ARBA00023117"/>
    </source>
</evidence>
<feature type="region of interest" description="Disordered" evidence="4">
    <location>
        <begin position="830"/>
        <end position="881"/>
    </location>
</feature>
<dbReference type="InterPro" id="IPR037782">
    <property type="entry name" value="Spt7"/>
</dbReference>
<dbReference type="PROSITE" id="PS00633">
    <property type="entry name" value="BROMODOMAIN_1"/>
    <property type="match status" value="1"/>
</dbReference>
<accession>A0A8H5H2L9</accession>
<organism evidence="7 8">
    <name type="scientific">Tricholomella constricta</name>
    <dbReference type="NCBI Taxonomy" id="117010"/>
    <lineage>
        <taxon>Eukaryota</taxon>
        <taxon>Fungi</taxon>
        <taxon>Dikarya</taxon>
        <taxon>Basidiomycota</taxon>
        <taxon>Agaricomycotina</taxon>
        <taxon>Agaricomycetes</taxon>
        <taxon>Agaricomycetidae</taxon>
        <taxon>Agaricales</taxon>
        <taxon>Tricholomatineae</taxon>
        <taxon>Lyophyllaceae</taxon>
        <taxon>Tricholomella</taxon>
    </lineage>
</organism>
<dbReference type="GO" id="GO:0005509">
    <property type="term" value="F:calcium ion binding"/>
    <property type="evidence" value="ECO:0007669"/>
    <property type="project" value="InterPro"/>
</dbReference>
<dbReference type="SMART" id="SM00054">
    <property type="entry name" value="EFh"/>
    <property type="match status" value="2"/>
</dbReference>
<reference evidence="7 8" key="1">
    <citation type="journal article" date="2020" name="ISME J.">
        <title>Uncovering the hidden diversity of litter-decomposition mechanisms in mushroom-forming fungi.</title>
        <authorList>
            <person name="Floudas D."/>
            <person name="Bentzer J."/>
            <person name="Ahren D."/>
            <person name="Johansson T."/>
            <person name="Persson P."/>
            <person name="Tunlid A."/>
        </authorList>
    </citation>
    <scope>NUCLEOTIDE SEQUENCE [LARGE SCALE GENOMIC DNA]</scope>
    <source>
        <strain evidence="7 8">CBS 661.87</strain>
    </source>
</reference>
<dbReference type="SMART" id="SM00297">
    <property type="entry name" value="BROMO"/>
    <property type="match status" value="1"/>
</dbReference>
<dbReference type="PANTHER" id="PTHR47343">
    <property type="entry name" value="TRANSCRIPTIONAL ACTIVATOR SPT7"/>
    <property type="match status" value="1"/>
</dbReference>
<evidence type="ECO:0000259" key="5">
    <source>
        <dbReference type="PROSITE" id="PS50014"/>
    </source>
</evidence>
<feature type="region of interest" description="Disordered" evidence="4">
    <location>
        <begin position="159"/>
        <end position="187"/>
    </location>
</feature>
<dbReference type="PROSITE" id="PS00018">
    <property type="entry name" value="EF_HAND_1"/>
    <property type="match status" value="1"/>
</dbReference>
<evidence type="ECO:0000259" key="6">
    <source>
        <dbReference type="PROSITE" id="PS50222"/>
    </source>
</evidence>
<dbReference type="InterPro" id="IPR018359">
    <property type="entry name" value="Bromodomain_CS"/>
</dbReference>
<dbReference type="SUPFAM" id="SSF47370">
    <property type="entry name" value="Bromodomain"/>
    <property type="match status" value="1"/>
</dbReference>
<dbReference type="Pfam" id="PF13499">
    <property type="entry name" value="EF-hand_7"/>
    <property type="match status" value="1"/>
</dbReference>
<dbReference type="InterPro" id="IPR009072">
    <property type="entry name" value="Histone-fold"/>
</dbReference>
<dbReference type="PANTHER" id="PTHR47343:SF1">
    <property type="entry name" value="TRANSCRIPTIONAL ACTIVATOR SPT7"/>
    <property type="match status" value="1"/>
</dbReference>
<protein>
    <submittedName>
        <fullName evidence="7">Uncharacterized protein</fullName>
    </submittedName>
</protein>
<dbReference type="Gene3D" id="1.20.920.10">
    <property type="entry name" value="Bromodomain-like"/>
    <property type="match status" value="1"/>
</dbReference>
<dbReference type="AlphaFoldDB" id="A0A8H5H2L9"/>
<evidence type="ECO:0000313" key="8">
    <source>
        <dbReference type="Proteomes" id="UP000565441"/>
    </source>
</evidence>
<dbReference type="InterPro" id="IPR018247">
    <property type="entry name" value="EF_Hand_1_Ca_BS"/>
</dbReference>
<dbReference type="PROSITE" id="PS50014">
    <property type="entry name" value="BROMODOMAIN_2"/>
    <property type="match status" value="1"/>
</dbReference>
<dbReference type="GO" id="GO:0000124">
    <property type="term" value="C:SAGA complex"/>
    <property type="evidence" value="ECO:0007669"/>
    <property type="project" value="InterPro"/>
</dbReference>
<keyword evidence="8" id="KW-1185">Reference proteome</keyword>
<evidence type="ECO:0000256" key="1">
    <source>
        <dbReference type="ARBA" id="ARBA00022837"/>
    </source>
</evidence>
<dbReference type="Gene3D" id="1.10.20.10">
    <property type="entry name" value="Histone, subunit A"/>
    <property type="match status" value="1"/>
</dbReference>
<name>A0A8H5H2L9_9AGAR</name>
<sequence length="1154" mass="124096">MNNLLRTLAESQVKSIHPDSDLRLLLTTVKEGRRHSYDAKVSASDAFYDSLEGLLLDLKTITIDNHDAEAFLKPVSKAEAPDYYDVISNPMDFATMLKKVKSKQYKSKREFKDDLELIWSNCLTYNAAENHPLRPCVKRLKLKADRLLKYITDRKERADPPIPSDISTTHIARPKINGNGTTNGRLYSHHRSPSITTLSKSATPIIKHSPSHSTKPIPRRDVPFPDTPAIIRTPAGMALFSRLDSEITEGPVASTSKPSDTPSLLEKLQELAAPIELPSGSDSPHPPTPENAMVVDEASGDKRKLNGVVDARPRKRARFSSQYATPVAFEKDEVSELWWGAVQSDSLLGNGLPHIPFASSSSTTISRSAPVPKLRPKRRKKQTETTPKSLLALMNNNIKTMKRLRHTHAKFAALNANTVGAEDGEGGGGVDGVPYNAQGASLTTGAGAGEEDGIEVVDDKVDDRPWSATVKGKRRLRGVEIGEDNAGDCVRWMSGKMLEHAGFQGTSKIALEVLAGVTSEYLFNVGRTIKFLCDKYSTTMTPEVGDIIICSYAWSSDVSFFQEIILHTLFESGTSKIQDLERYISDDVSRYGARLLDLEKKLVSAYRESTAVEVLEDEGLFEEEDEEETGALAMGDFADALGEDYLGLRELGIAAEFGMSSLSIPKKLLKGKKAQKLSSAAAKPTEPPPPYPPPPPFVAFTANKADDQIGLLKPYYRHRFEALAAASHPPAPTNLPGPVMGPGHLPGPVLPPPAPPPQAYGLPPYPPVTQDIKPPPLASPAPPATLVLPDDVPNPTQVKIGPLGQIIKGGPSAATSKKKKAAAAAAMAGSGMGTDVGVPPPPKKKKQGMVGVGTGNGRKKKAAEEALAMQQQQHPAPPPPVAAAAYTLPSPVPPRVQPTAVGHAQKARTACEAAAVPQSETTDDGNSRDDTCGTDNSIYRIRANMSYGGYGAPPGGGYGAPPPQGGYGAPPGGYGAPPGGPPYWLLFSECSPATEADSRPPEEIAGLPPALTPNCGIGSRPLTRIGRARSLRLSWDTDRSGTIGFNEDWQNVFKHFDRDRSGSIDGQELRDALAQFGYNLSPPLLDLVQKKYDVKASSTASRGGPAPGISFDRFVRACVVVKQLSEAFGKLDTDRDGWIQINYDQFMQTVLSLP</sequence>
<dbReference type="GO" id="GO:0046982">
    <property type="term" value="F:protein heterodimerization activity"/>
    <property type="evidence" value="ECO:0007669"/>
    <property type="project" value="InterPro"/>
</dbReference>
<keyword evidence="1" id="KW-0106">Calcium</keyword>
<dbReference type="InterPro" id="IPR036427">
    <property type="entry name" value="Bromodomain-like_sf"/>
</dbReference>
<feature type="domain" description="Bromo" evidence="5">
    <location>
        <begin position="63"/>
        <end position="133"/>
    </location>
</feature>
<keyword evidence="2 3" id="KW-0103">Bromodomain</keyword>
<dbReference type="OrthoDB" id="21449at2759"/>
<evidence type="ECO:0000313" key="7">
    <source>
        <dbReference type="EMBL" id="KAF5375509.1"/>
    </source>
</evidence>
<feature type="region of interest" description="Disordered" evidence="4">
    <location>
        <begin position="202"/>
        <end position="221"/>
    </location>
</feature>
<dbReference type="InterPro" id="IPR001487">
    <property type="entry name" value="Bromodomain"/>
</dbReference>
<feature type="compositionally biased region" description="Low complexity" evidence="4">
    <location>
        <begin position="359"/>
        <end position="372"/>
    </location>
</feature>
<feature type="region of interest" description="Disordered" evidence="4">
    <location>
        <begin position="675"/>
        <end position="695"/>
    </location>
</feature>
<dbReference type="EMBL" id="JAACJP010000033">
    <property type="protein sequence ID" value="KAF5375509.1"/>
    <property type="molecule type" value="Genomic_DNA"/>
</dbReference>
<dbReference type="InterPro" id="IPR002048">
    <property type="entry name" value="EF_hand_dom"/>
</dbReference>
<dbReference type="GO" id="GO:0006325">
    <property type="term" value="P:chromatin organization"/>
    <property type="evidence" value="ECO:0007669"/>
    <property type="project" value="UniProtKB-ARBA"/>
</dbReference>
<dbReference type="InterPro" id="IPR011992">
    <property type="entry name" value="EF-hand-dom_pair"/>
</dbReference>
<proteinExistence type="predicted"/>
<gene>
    <name evidence="7" type="ORF">D9615_009221</name>
</gene>
<comment type="caution">
    <text evidence="7">The sequence shown here is derived from an EMBL/GenBank/DDBJ whole genome shotgun (WGS) entry which is preliminary data.</text>
</comment>
<dbReference type="GO" id="GO:0005198">
    <property type="term" value="F:structural molecule activity"/>
    <property type="evidence" value="ECO:0007669"/>
    <property type="project" value="TreeGrafter"/>
</dbReference>
<dbReference type="GO" id="GO:0046695">
    <property type="term" value="C:SLIK (SAGA-like) complex"/>
    <property type="evidence" value="ECO:0007669"/>
    <property type="project" value="InterPro"/>
</dbReference>
<feature type="compositionally biased region" description="Pro residues" evidence="4">
    <location>
        <begin position="685"/>
        <end position="695"/>
    </location>
</feature>
<dbReference type="CDD" id="cd22927">
    <property type="entry name" value="HFD_SPT7"/>
    <property type="match status" value="1"/>
</dbReference>
<feature type="domain" description="EF-hand" evidence="6">
    <location>
        <begin position="1044"/>
        <end position="1079"/>
    </location>
</feature>